<proteinExistence type="predicted"/>
<dbReference type="Proteomes" id="UP000008694">
    <property type="component" value="Unassembled WGS sequence"/>
</dbReference>
<dbReference type="SUPFAM" id="SSF57889">
    <property type="entry name" value="Cysteine-rich domain"/>
    <property type="match status" value="2"/>
</dbReference>
<dbReference type="InterPro" id="IPR046349">
    <property type="entry name" value="C1-like_sf"/>
</dbReference>
<dbReference type="Gramene" id="Al_scaffold_0006_3780">
    <property type="protein sequence ID" value="Al_scaffold_0006_3780"/>
    <property type="gene ID" value="Al_scaffold_0006_3780"/>
</dbReference>
<dbReference type="EMBL" id="GL348718">
    <property type="protein sequence ID" value="EFH51189.1"/>
    <property type="molecule type" value="Genomic_DNA"/>
</dbReference>
<name>D7M436_ARALL</name>
<dbReference type="HOGENOM" id="CLU_1867925_0_0_1"/>
<evidence type="ECO:0000313" key="1">
    <source>
        <dbReference type="EMBL" id="EFH51189.1"/>
    </source>
</evidence>
<accession>D7M436</accession>
<protein>
    <submittedName>
        <fullName evidence="1">Predicted protein</fullName>
    </submittedName>
</protein>
<dbReference type="PANTHER" id="PTHR46288">
    <property type="entry name" value="PHORBOL-ESTER/DAG-TYPE DOMAIN-CONTAINING PROTEIN"/>
    <property type="match status" value="1"/>
</dbReference>
<gene>
    <name evidence="1" type="ORF">ARALYDRAFT_663715</name>
</gene>
<sequence length="137" mass="15600">MDCEGVLMPLVHEHLMMPWNDLRKGDCCGLLEAISVGYYCKSCDFFVHKKCDPPFSSSKSTMDSEGVLRPLIHDHLMMPWNNDLRKGDCCGRFEATSDGYYCKGCHFFVHKTCGESPKYIEHPSHPAHTLQLLSFPL</sequence>
<reference evidence="2" key="1">
    <citation type="journal article" date="2011" name="Nat. Genet.">
        <title>The Arabidopsis lyrata genome sequence and the basis of rapid genome size change.</title>
        <authorList>
            <person name="Hu T.T."/>
            <person name="Pattyn P."/>
            <person name="Bakker E.G."/>
            <person name="Cao J."/>
            <person name="Cheng J.-F."/>
            <person name="Clark R.M."/>
            <person name="Fahlgren N."/>
            <person name="Fawcett J.A."/>
            <person name="Grimwood J."/>
            <person name="Gundlach H."/>
            <person name="Haberer G."/>
            <person name="Hollister J.D."/>
            <person name="Ossowski S."/>
            <person name="Ottilar R.P."/>
            <person name="Salamov A.A."/>
            <person name="Schneeberger K."/>
            <person name="Spannagl M."/>
            <person name="Wang X."/>
            <person name="Yang L."/>
            <person name="Nasrallah M.E."/>
            <person name="Bergelson J."/>
            <person name="Carrington J.C."/>
            <person name="Gaut B.S."/>
            <person name="Schmutz J."/>
            <person name="Mayer K.F.X."/>
            <person name="Van de Peer Y."/>
            <person name="Grigoriev I.V."/>
            <person name="Nordborg M."/>
            <person name="Weigel D."/>
            <person name="Guo Y.-L."/>
        </authorList>
    </citation>
    <scope>NUCLEOTIDE SEQUENCE [LARGE SCALE GENOMIC DNA]</scope>
    <source>
        <strain evidence="2">cv. MN47</strain>
    </source>
</reference>
<organism evidence="2">
    <name type="scientific">Arabidopsis lyrata subsp. lyrata</name>
    <name type="common">Lyre-leaved rock-cress</name>
    <dbReference type="NCBI Taxonomy" id="81972"/>
    <lineage>
        <taxon>Eukaryota</taxon>
        <taxon>Viridiplantae</taxon>
        <taxon>Streptophyta</taxon>
        <taxon>Embryophyta</taxon>
        <taxon>Tracheophyta</taxon>
        <taxon>Spermatophyta</taxon>
        <taxon>Magnoliopsida</taxon>
        <taxon>eudicotyledons</taxon>
        <taxon>Gunneridae</taxon>
        <taxon>Pentapetalae</taxon>
        <taxon>rosids</taxon>
        <taxon>malvids</taxon>
        <taxon>Brassicales</taxon>
        <taxon>Brassicaceae</taxon>
        <taxon>Camelineae</taxon>
        <taxon>Arabidopsis</taxon>
    </lineage>
</organism>
<dbReference type="PANTHER" id="PTHR46288:SF27">
    <property type="entry name" value="CYSTEINE_HISTIDINE-RICH C1 DOMAIN FAMILY PROTEIN"/>
    <property type="match status" value="1"/>
</dbReference>
<evidence type="ECO:0000313" key="2">
    <source>
        <dbReference type="Proteomes" id="UP000008694"/>
    </source>
</evidence>
<keyword evidence="2" id="KW-1185">Reference proteome</keyword>
<dbReference type="AlphaFoldDB" id="D7M436"/>